<dbReference type="EMBL" id="DYXT01000039">
    <property type="protein sequence ID" value="HJE39632.1"/>
    <property type="molecule type" value="Genomic_DNA"/>
</dbReference>
<dbReference type="CDD" id="cd06853">
    <property type="entry name" value="GT_WecA_like"/>
    <property type="match status" value="1"/>
</dbReference>
<accession>A0A4Q0UAT7</accession>
<evidence type="ECO:0000256" key="7">
    <source>
        <dbReference type="PIRSR" id="PIRSR600715-1"/>
    </source>
</evidence>
<feature type="binding site" evidence="7">
    <location>
        <position position="169"/>
    </location>
    <ligand>
        <name>Mg(2+)</name>
        <dbReference type="ChEBI" id="CHEBI:18420"/>
    </ligand>
</feature>
<dbReference type="GO" id="GO:0005886">
    <property type="term" value="C:plasma membrane"/>
    <property type="evidence" value="ECO:0007669"/>
    <property type="project" value="UniProtKB-SubCell"/>
</dbReference>
<organism evidence="8 9">
    <name type="scientific">Candidatus Amulumruptor caecigallinarius</name>
    <dbReference type="NCBI Taxonomy" id="2109911"/>
    <lineage>
        <taxon>Bacteria</taxon>
        <taxon>Pseudomonadati</taxon>
        <taxon>Bacteroidota</taxon>
        <taxon>Bacteroidia</taxon>
        <taxon>Bacteroidales</taxon>
        <taxon>Muribaculaceae</taxon>
        <taxon>Candidatus Amulumruptor</taxon>
    </lineage>
</organism>
<keyword evidence="2" id="KW-1003">Cell membrane</keyword>
<dbReference type="Pfam" id="PF00953">
    <property type="entry name" value="Glycos_transf_4"/>
    <property type="match status" value="1"/>
</dbReference>
<dbReference type="GO" id="GO:0009103">
    <property type="term" value="P:lipopolysaccharide biosynthetic process"/>
    <property type="evidence" value="ECO:0007669"/>
    <property type="project" value="TreeGrafter"/>
</dbReference>
<feature type="binding site" evidence="7">
    <location>
        <position position="234"/>
    </location>
    <ligand>
        <name>Mg(2+)</name>
        <dbReference type="ChEBI" id="CHEBI:18420"/>
    </ligand>
</feature>
<dbReference type="Proteomes" id="UP000711407">
    <property type="component" value="Unassembled WGS sequence"/>
</dbReference>
<protein>
    <submittedName>
        <fullName evidence="8">Undecaprenyl/decaprenyl-phosphate alpha-N-acetylglucosaminyl 1-phosphate transferase</fullName>
    </submittedName>
</protein>
<comment type="caution">
    <text evidence="8">The sequence shown here is derived from an EMBL/GenBank/DDBJ whole genome shotgun (WGS) entry which is preliminary data.</text>
</comment>
<keyword evidence="3 8" id="KW-0808">Transferase</keyword>
<evidence type="ECO:0000313" key="8">
    <source>
        <dbReference type="EMBL" id="HJE39632.1"/>
    </source>
</evidence>
<keyword evidence="7" id="KW-0479">Metal-binding</keyword>
<dbReference type="PANTHER" id="PTHR22926:SF3">
    <property type="entry name" value="UNDECAPRENYL-PHOSPHATE ALPHA-N-ACETYLGLUCOSAMINYL 1-PHOSPHATE TRANSFERASE"/>
    <property type="match status" value="1"/>
</dbReference>
<dbReference type="GO" id="GO:0071555">
    <property type="term" value="P:cell wall organization"/>
    <property type="evidence" value="ECO:0007669"/>
    <property type="project" value="TreeGrafter"/>
</dbReference>
<sequence>MSATFLNLIAALVISIVLTGLLIPKILLIAFRKNLFDIPDSRKIHTSTVPRLGGLAFMPSIFFTIAVLVGVNRLMLTNLHVPYFIFNPVTLCFGMCAVMVIYLVGIADDLIGVKYRAKFIAQVIAALFIVSTGMWIHDLHGFLGIHTLPAWAGVPLSIIVIVFIMNAINLIDGIDGLASGLSAIASIIYAAIFYISGQIIYAIACCAIVGTLIPFFYYNVFGDAKINKKIFMGDTGSLTTGLLLSFMAFHICNMKTAHGLRCDMLVAAFSPLIIPCFDVLRVFGNRILHHHNPFTPDMTHIHHKLLACGLRQRYAMIIILLASMMFTAVNVMLSMYFNITWLVIIDLVAVFAGNYTLNMIINRHSLARRRSRLASPPASPPKDGSPKDTRKPQYQAQ</sequence>
<proteinExistence type="predicted"/>
<dbReference type="PROSITE" id="PS01348">
    <property type="entry name" value="MRAY_2"/>
    <property type="match status" value="1"/>
</dbReference>
<dbReference type="GO" id="GO:0044038">
    <property type="term" value="P:cell wall macromolecule biosynthetic process"/>
    <property type="evidence" value="ECO:0007669"/>
    <property type="project" value="TreeGrafter"/>
</dbReference>
<dbReference type="AlphaFoldDB" id="A0A4Q0UAT7"/>
<dbReference type="InterPro" id="IPR000715">
    <property type="entry name" value="Glycosyl_transferase_4"/>
</dbReference>
<keyword evidence="5" id="KW-1133">Transmembrane helix</keyword>
<dbReference type="GO" id="GO:0016780">
    <property type="term" value="F:phosphotransferase activity, for other substituted phosphate groups"/>
    <property type="evidence" value="ECO:0007669"/>
    <property type="project" value="InterPro"/>
</dbReference>
<evidence type="ECO:0000313" key="9">
    <source>
        <dbReference type="Proteomes" id="UP000711407"/>
    </source>
</evidence>
<dbReference type="GO" id="GO:0046872">
    <property type="term" value="F:metal ion binding"/>
    <property type="evidence" value="ECO:0007669"/>
    <property type="project" value="UniProtKB-KW"/>
</dbReference>
<comment type="cofactor">
    <cofactor evidence="7">
        <name>Mg(2+)</name>
        <dbReference type="ChEBI" id="CHEBI:18420"/>
    </cofactor>
</comment>
<dbReference type="PANTHER" id="PTHR22926">
    <property type="entry name" value="PHOSPHO-N-ACETYLMURAMOYL-PENTAPEPTIDE-TRANSFERASE"/>
    <property type="match status" value="1"/>
</dbReference>
<evidence type="ECO:0000256" key="2">
    <source>
        <dbReference type="ARBA" id="ARBA00022475"/>
    </source>
</evidence>
<reference evidence="8" key="2">
    <citation type="submission" date="2021-09" db="EMBL/GenBank/DDBJ databases">
        <authorList>
            <person name="Gilroy R."/>
        </authorList>
    </citation>
    <scope>NUCLEOTIDE SEQUENCE</scope>
    <source>
        <strain evidence="8">4100</strain>
    </source>
</reference>
<evidence type="ECO:0000256" key="4">
    <source>
        <dbReference type="ARBA" id="ARBA00022692"/>
    </source>
</evidence>
<comment type="subcellular location">
    <subcellularLocation>
        <location evidence="1">Cell membrane</location>
        <topology evidence="1">Multi-pass membrane protein</topology>
    </subcellularLocation>
</comment>
<evidence type="ECO:0000256" key="5">
    <source>
        <dbReference type="ARBA" id="ARBA00022989"/>
    </source>
</evidence>
<evidence type="ECO:0000256" key="6">
    <source>
        <dbReference type="ARBA" id="ARBA00023136"/>
    </source>
</evidence>
<keyword evidence="6" id="KW-0472">Membrane</keyword>
<keyword evidence="7" id="KW-0460">Magnesium</keyword>
<evidence type="ECO:0000256" key="3">
    <source>
        <dbReference type="ARBA" id="ARBA00022679"/>
    </source>
</evidence>
<reference evidence="8" key="1">
    <citation type="journal article" date="2021" name="PeerJ">
        <title>Extensive microbial diversity within the chicken gut microbiome revealed by metagenomics and culture.</title>
        <authorList>
            <person name="Gilroy R."/>
            <person name="Ravi A."/>
            <person name="Getino M."/>
            <person name="Pursley I."/>
            <person name="Horton D.L."/>
            <person name="Alikhan N.F."/>
            <person name="Baker D."/>
            <person name="Gharbi K."/>
            <person name="Hall N."/>
            <person name="Watson M."/>
            <person name="Adriaenssens E.M."/>
            <person name="Foster-Nyarko E."/>
            <person name="Jarju S."/>
            <person name="Secka A."/>
            <person name="Antonio M."/>
            <person name="Oren A."/>
            <person name="Chaudhuri R.R."/>
            <person name="La Ragione R."/>
            <person name="Hildebrand F."/>
            <person name="Pallen M.J."/>
        </authorList>
    </citation>
    <scope>NUCLEOTIDE SEQUENCE</scope>
    <source>
        <strain evidence="8">4100</strain>
    </source>
</reference>
<keyword evidence="4" id="KW-0812">Transmembrane</keyword>
<gene>
    <name evidence="8" type="ORF">K8V47_07760</name>
</gene>
<evidence type="ECO:0000256" key="1">
    <source>
        <dbReference type="ARBA" id="ARBA00004651"/>
    </source>
</evidence>
<name>A0A4Q0UAT7_9BACT</name>
<dbReference type="InterPro" id="IPR018480">
    <property type="entry name" value="PNAcMuramoyl-5peptid_Trfase_CS"/>
</dbReference>